<evidence type="ECO:0000313" key="3">
    <source>
        <dbReference type="EMBL" id="GJT23093.1"/>
    </source>
</evidence>
<organism evidence="3 4">
    <name type="scientific">Tanacetum coccineum</name>
    <dbReference type="NCBI Taxonomy" id="301880"/>
    <lineage>
        <taxon>Eukaryota</taxon>
        <taxon>Viridiplantae</taxon>
        <taxon>Streptophyta</taxon>
        <taxon>Embryophyta</taxon>
        <taxon>Tracheophyta</taxon>
        <taxon>Spermatophyta</taxon>
        <taxon>Magnoliopsida</taxon>
        <taxon>eudicotyledons</taxon>
        <taxon>Gunneridae</taxon>
        <taxon>Pentapetalae</taxon>
        <taxon>asterids</taxon>
        <taxon>campanulids</taxon>
        <taxon>Asterales</taxon>
        <taxon>Asteraceae</taxon>
        <taxon>Asteroideae</taxon>
        <taxon>Anthemideae</taxon>
        <taxon>Anthemidinae</taxon>
        <taxon>Tanacetum</taxon>
    </lineage>
</organism>
<reference evidence="3" key="1">
    <citation type="journal article" date="2022" name="Int. J. Mol. Sci.">
        <title>Draft Genome of Tanacetum Coccineum: Genomic Comparison of Closely Related Tanacetum-Family Plants.</title>
        <authorList>
            <person name="Yamashiro T."/>
            <person name="Shiraishi A."/>
            <person name="Nakayama K."/>
            <person name="Satake H."/>
        </authorList>
    </citation>
    <scope>NUCLEOTIDE SEQUENCE</scope>
</reference>
<dbReference type="InterPro" id="IPR036875">
    <property type="entry name" value="Znf_CCHC_sf"/>
</dbReference>
<sequence>MALGEMIAHIEKIFEVLGCVDEFKARLASYKFEGNALNWWKAFIQAKGGLSNKKYEREYHTIPQRDGETSGELMKRFLRLAGFFGTWGFFVRGQVKITRGTVMGTVFDRQLRIAIRGVMIKRVMTVAVMTGRVTTVIRSHDITEVSNKTILLGLQACHRVIGACFTCGLTGYMARDCPKNGGNGGRGDENDNQPAAKGFSEGVVISCFCVHFSPIAYSLRENMDAS</sequence>
<dbReference type="Proteomes" id="UP001151760">
    <property type="component" value="Unassembled WGS sequence"/>
</dbReference>
<dbReference type="GO" id="GO:0003964">
    <property type="term" value="F:RNA-directed DNA polymerase activity"/>
    <property type="evidence" value="ECO:0007669"/>
    <property type="project" value="UniProtKB-KW"/>
</dbReference>
<feature type="domain" description="CCHC-type" evidence="2">
    <location>
        <begin position="164"/>
        <end position="179"/>
    </location>
</feature>
<gene>
    <name evidence="3" type="ORF">Tco_0893030</name>
</gene>
<evidence type="ECO:0000256" key="1">
    <source>
        <dbReference type="PROSITE-ProRule" id="PRU00047"/>
    </source>
</evidence>
<keyword evidence="1" id="KW-0862">Zinc</keyword>
<accession>A0ABQ5C8Y6</accession>
<keyword evidence="1" id="KW-0479">Metal-binding</keyword>
<dbReference type="SUPFAM" id="SSF57756">
    <property type="entry name" value="Retrovirus zinc finger-like domains"/>
    <property type="match status" value="1"/>
</dbReference>
<dbReference type="PROSITE" id="PS50158">
    <property type="entry name" value="ZF_CCHC"/>
    <property type="match status" value="1"/>
</dbReference>
<keyword evidence="3" id="KW-0808">Transferase</keyword>
<keyword evidence="3" id="KW-0548">Nucleotidyltransferase</keyword>
<dbReference type="Gene3D" id="4.10.60.10">
    <property type="entry name" value="Zinc finger, CCHC-type"/>
    <property type="match status" value="1"/>
</dbReference>
<name>A0ABQ5C8Y6_9ASTR</name>
<evidence type="ECO:0000259" key="2">
    <source>
        <dbReference type="PROSITE" id="PS50158"/>
    </source>
</evidence>
<reference evidence="3" key="2">
    <citation type="submission" date="2022-01" db="EMBL/GenBank/DDBJ databases">
        <authorList>
            <person name="Yamashiro T."/>
            <person name="Shiraishi A."/>
            <person name="Satake H."/>
            <person name="Nakayama K."/>
        </authorList>
    </citation>
    <scope>NUCLEOTIDE SEQUENCE</scope>
</reference>
<protein>
    <submittedName>
        <fullName evidence="3">Reverse transcriptase domain-containing protein</fullName>
    </submittedName>
</protein>
<dbReference type="InterPro" id="IPR001878">
    <property type="entry name" value="Znf_CCHC"/>
</dbReference>
<comment type="caution">
    <text evidence="3">The sequence shown here is derived from an EMBL/GenBank/DDBJ whole genome shotgun (WGS) entry which is preliminary data.</text>
</comment>
<evidence type="ECO:0000313" key="4">
    <source>
        <dbReference type="Proteomes" id="UP001151760"/>
    </source>
</evidence>
<keyword evidence="3" id="KW-0695">RNA-directed DNA polymerase</keyword>
<dbReference type="EMBL" id="BQNB010014026">
    <property type="protein sequence ID" value="GJT23093.1"/>
    <property type="molecule type" value="Genomic_DNA"/>
</dbReference>
<keyword evidence="1" id="KW-0863">Zinc-finger</keyword>
<proteinExistence type="predicted"/>
<keyword evidence="4" id="KW-1185">Reference proteome</keyword>